<evidence type="ECO:0000256" key="2">
    <source>
        <dbReference type="ARBA" id="ARBA00021549"/>
    </source>
</evidence>
<evidence type="ECO:0000259" key="11">
    <source>
        <dbReference type="Pfam" id="PF12019"/>
    </source>
</evidence>
<evidence type="ECO:0000256" key="8">
    <source>
        <dbReference type="ARBA" id="ARBA00023136"/>
    </source>
</evidence>
<proteinExistence type="inferred from homology"/>
<dbReference type="Proteomes" id="UP000023435">
    <property type="component" value="Unassembled WGS sequence"/>
</dbReference>
<dbReference type="GO" id="GO:0015628">
    <property type="term" value="P:protein secretion by the type II secretion system"/>
    <property type="evidence" value="ECO:0007669"/>
    <property type="project" value="InterPro"/>
</dbReference>
<dbReference type="AlphaFoldDB" id="A0A108U7G2"/>
<gene>
    <name evidence="12" type="ORF">AZ78_1510</name>
</gene>
<protein>
    <recommendedName>
        <fullName evidence="2">Type II secretion system protein H</fullName>
    </recommendedName>
    <alternativeName>
        <fullName evidence="10">General secretion pathway protein H</fullName>
    </alternativeName>
</protein>
<evidence type="ECO:0000256" key="3">
    <source>
        <dbReference type="ARBA" id="ARBA00022475"/>
    </source>
</evidence>
<dbReference type="GO" id="GO:0015627">
    <property type="term" value="C:type II protein secretion system complex"/>
    <property type="evidence" value="ECO:0007669"/>
    <property type="project" value="InterPro"/>
</dbReference>
<dbReference type="Pfam" id="PF12019">
    <property type="entry name" value="GspH"/>
    <property type="match status" value="1"/>
</dbReference>
<keyword evidence="5" id="KW-0997">Cell inner membrane</keyword>
<evidence type="ECO:0000256" key="5">
    <source>
        <dbReference type="ARBA" id="ARBA00022519"/>
    </source>
</evidence>
<keyword evidence="3" id="KW-1003">Cell membrane</keyword>
<evidence type="ECO:0000256" key="7">
    <source>
        <dbReference type="ARBA" id="ARBA00022989"/>
    </source>
</evidence>
<accession>A0A108U7G2</accession>
<evidence type="ECO:0000313" key="12">
    <source>
        <dbReference type="EMBL" id="KWS03961.1"/>
    </source>
</evidence>
<keyword evidence="8" id="KW-0472">Membrane</keyword>
<evidence type="ECO:0000256" key="9">
    <source>
        <dbReference type="ARBA" id="ARBA00025772"/>
    </source>
</evidence>
<name>A0A108U7G2_9GAMM</name>
<reference evidence="12 13" key="1">
    <citation type="journal article" date="2014" name="Genome Announc.">
        <title>Draft Genome Sequence of Lysobacter capsici AZ78, a Bacterium Antagonistic to Plant-Pathogenic Oomycetes.</title>
        <authorList>
            <person name="Puopolo G."/>
            <person name="Sonego P."/>
            <person name="Engelen K."/>
            <person name="Pertot I."/>
        </authorList>
    </citation>
    <scope>NUCLEOTIDE SEQUENCE [LARGE SCALE GENOMIC DNA]</scope>
    <source>
        <strain evidence="12 13">AZ78</strain>
    </source>
</reference>
<comment type="similarity">
    <text evidence="9">Belongs to the GSP H family.</text>
</comment>
<dbReference type="InterPro" id="IPR045584">
    <property type="entry name" value="Pilin-like"/>
</dbReference>
<evidence type="ECO:0000256" key="6">
    <source>
        <dbReference type="ARBA" id="ARBA00022692"/>
    </source>
</evidence>
<comment type="subcellular location">
    <subcellularLocation>
        <location evidence="1">Cell inner membrane</location>
        <topology evidence="1">Single-pass membrane protein</topology>
    </subcellularLocation>
</comment>
<dbReference type="EMBL" id="JAJA02000001">
    <property type="protein sequence ID" value="KWS03961.1"/>
    <property type="molecule type" value="Genomic_DNA"/>
</dbReference>
<keyword evidence="6" id="KW-0812">Transmembrane</keyword>
<comment type="caution">
    <text evidence="12">The sequence shown here is derived from an EMBL/GenBank/DDBJ whole genome shotgun (WGS) entry which is preliminary data.</text>
</comment>
<sequence length="162" mass="17630">MALMIATLVLGFALPALGRIVDRAHVAHAQTQLGESFLTATRHAVASGSATVICPVNENGDCEEAPDWSRGWLVFADLDNDRQFGGRDIVIRRFEPVAGGLRLYSTEGRKRIVFQPQGDSAGTNVTFTLCSRRHNAIGQLMLSNTGRFRAAKITSDSDRLCI</sequence>
<evidence type="ECO:0000256" key="1">
    <source>
        <dbReference type="ARBA" id="ARBA00004377"/>
    </source>
</evidence>
<organism evidence="12 13">
    <name type="scientific">Lysobacter capsici AZ78</name>
    <dbReference type="NCBI Taxonomy" id="1444315"/>
    <lineage>
        <taxon>Bacteria</taxon>
        <taxon>Pseudomonadati</taxon>
        <taxon>Pseudomonadota</taxon>
        <taxon>Gammaproteobacteria</taxon>
        <taxon>Lysobacterales</taxon>
        <taxon>Lysobacteraceae</taxon>
        <taxon>Lysobacter</taxon>
    </lineage>
</organism>
<evidence type="ECO:0000256" key="4">
    <source>
        <dbReference type="ARBA" id="ARBA00022481"/>
    </source>
</evidence>
<feature type="domain" description="General secretion pathway GspH" evidence="11">
    <location>
        <begin position="35"/>
        <end position="146"/>
    </location>
</feature>
<dbReference type="SUPFAM" id="SSF54523">
    <property type="entry name" value="Pili subunits"/>
    <property type="match status" value="1"/>
</dbReference>
<dbReference type="InterPro" id="IPR022346">
    <property type="entry name" value="T2SS_GspH"/>
</dbReference>
<keyword evidence="4" id="KW-0488">Methylation</keyword>
<dbReference type="Gene3D" id="3.55.40.10">
    <property type="entry name" value="minor pseudopilin epsh domain"/>
    <property type="match status" value="1"/>
</dbReference>
<evidence type="ECO:0000313" key="13">
    <source>
        <dbReference type="Proteomes" id="UP000023435"/>
    </source>
</evidence>
<evidence type="ECO:0000256" key="10">
    <source>
        <dbReference type="ARBA" id="ARBA00030775"/>
    </source>
</evidence>
<dbReference type="GO" id="GO:0005886">
    <property type="term" value="C:plasma membrane"/>
    <property type="evidence" value="ECO:0007669"/>
    <property type="project" value="UniProtKB-SubCell"/>
</dbReference>
<keyword evidence="13" id="KW-1185">Reference proteome</keyword>
<keyword evidence="7" id="KW-1133">Transmembrane helix</keyword>